<feature type="region of interest" description="Disordered" evidence="1">
    <location>
        <begin position="1"/>
        <end position="50"/>
    </location>
</feature>
<name>A0A0B6YVR7_9EUPU</name>
<feature type="region of interest" description="Disordered" evidence="1">
    <location>
        <begin position="86"/>
        <end position="123"/>
    </location>
</feature>
<sequence>QKEHNPQIVKKDPVDISDVDYEARFHQSHSNSRNKPAASRNTEEYTTSKNHLKSFKKSAIFIQQSEADNEGYQDVNSRKVHFKIPEEPSNASSFDLDFPSPVSSLINDSHSSENKELLLPTQK</sequence>
<proteinExistence type="predicted"/>
<evidence type="ECO:0000256" key="1">
    <source>
        <dbReference type="SAM" id="MobiDB-lite"/>
    </source>
</evidence>
<gene>
    <name evidence="2" type="primary">ORF38841</name>
</gene>
<accession>A0A0B6YVR7</accession>
<reference evidence="2" key="1">
    <citation type="submission" date="2014-12" db="EMBL/GenBank/DDBJ databases">
        <title>Insight into the proteome of Arion vulgaris.</title>
        <authorList>
            <person name="Aradska J."/>
            <person name="Bulat T."/>
            <person name="Smidak R."/>
            <person name="Sarate P."/>
            <person name="Gangsoo J."/>
            <person name="Sialana F."/>
            <person name="Bilban M."/>
            <person name="Lubec G."/>
        </authorList>
    </citation>
    <scope>NUCLEOTIDE SEQUENCE</scope>
    <source>
        <tissue evidence="2">Skin</tissue>
    </source>
</reference>
<protein>
    <submittedName>
        <fullName evidence="2">Uncharacterized protein</fullName>
    </submittedName>
</protein>
<feature type="compositionally biased region" description="Basic and acidic residues" evidence="1">
    <location>
        <begin position="1"/>
        <end position="14"/>
    </location>
</feature>
<dbReference type="EMBL" id="HACG01013377">
    <property type="protein sequence ID" value="CEK60242.1"/>
    <property type="molecule type" value="Transcribed_RNA"/>
</dbReference>
<organism evidence="2">
    <name type="scientific">Arion vulgaris</name>
    <dbReference type="NCBI Taxonomy" id="1028688"/>
    <lineage>
        <taxon>Eukaryota</taxon>
        <taxon>Metazoa</taxon>
        <taxon>Spiralia</taxon>
        <taxon>Lophotrochozoa</taxon>
        <taxon>Mollusca</taxon>
        <taxon>Gastropoda</taxon>
        <taxon>Heterobranchia</taxon>
        <taxon>Euthyneura</taxon>
        <taxon>Panpulmonata</taxon>
        <taxon>Eupulmonata</taxon>
        <taxon>Stylommatophora</taxon>
        <taxon>Helicina</taxon>
        <taxon>Arionoidea</taxon>
        <taxon>Arionidae</taxon>
        <taxon>Arion</taxon>
    </lineage>
</organism>
<feature type="non-terminal residue" evidence="2">
    <location>
        <position position="123"/>
    </location>
</feature>
<feature type="non-terminal residue" evidence="2">
    <location>
        <position position="1"/>
    </location>
</feature>
<dbReference type="AlphaFoldDB" id="A0A0B6YVR7"/>
<evidence type="ECO:0000313" key="2">
    <source>
        <dbReference type="EMBL" id="CEK60242.1"/>
    </source>
</evidence>